<dbReference type="STRING" id="1792845.BC343_10515"/>
<organism evidence="2 3">
    <name type="scientific">Mucilaginibacter pedocola</name>
    <dbReference type="NCBI Taxonomy" id="1792845"/>
    <lineage>
        <taxon>Bacteria</taxon>
        <taxon>Pseudomonadati</taxon>
        <taxon>Bacteroidota</taxon>
        <taxon>Sphingobacteriia</taxon>
        <taxon>Sphingobacteriales</taxon>
        <taxon>Sphingobacteriaceae</taxon>
        <taxon>Mucilaginibacter</taxon>
    </lineage>
</organism>
<dbReference type="InterPro" id="IPR055259">
    <property type="entry name" value="YkvP/CgeB_Glyco_trans-like"/>
</dbReference>
<dbReference type="EMBL" id="MBTF01000034">
    <property type="protein sequence ID" value="OOQ58082.1"/>
    <property type="molecule type" value="Genomic_DNA"/>
</dbReference>
<keyword evidence="3" id="KW-1185">Reference proteome</keyword>
<evidence type="ECO:0000259" key="1">
    <source>
        <dbReference type="Pfam" id="PF13524"/>
    </source>
</evidence>
<comment type="caution">
    <text evidence="2">The sequence shown here is derived from an EMBL/GenBank/DDBJ whole genome shotgun (WGS) entry which is preliminary data.</text>
</comment>
<sequence length="379" mass="43013">MQDTGPEPHHIPAYRFWQHYIKNGIEEAGMQWLEVPDADWAAGLTHPVGSAELKDWSSKIWESTLAFIKNNLAKIDIFLCYLYPQQVDTTAIAQIQQWGIPCVNFYCDNVREFSKVPAAFKVFDRMWVPEYEALAMYKEAKVNYIHLPMPMWVDKKYRNTLPNENPQQISFIGSKDNLRQNLLGEAIAKGLNITVRGSGWQPESSVQTVPHPASVLKKIGNQAGFIKQHGLKGYAIKHLQQLSQSAVFEVGEAYIAAKPGHEEYITITQSSAITLGINRVPSHKRLHTNPLTYSRLRDIEAPMLGACYLTEYCEGLNSLYEAEKEILTYKTADELVQQANRLLKDEQMRKALRASGQQRALNEHSIPVSLQKIKAAIFK</sequence>
<reference evidence="2 3" key="1">
    <citation type="submission" date="2016-07" db="EMBL/GenBank/DDBJ databases">
        <title>Genomic analysis of zinc-resistant bacterium Mucilaginibacter pedocola TBZ30.</title>
        <authorList>
            <person name="Huang J."/>
            <person name="Tang J."/>
        </authorList>
    </citation>
    <scope>NUCLEOTIDE SEQUENCE [LARGE SCALE GENOMIC DNA]</scope>
    <source>
        <strain evidence="2 3">TBZ30</strain>
    </source>
</reference>
<feature type="domain" description="Spore protein YkvP/CgeB glycosyl transferase-like" evidence="1">
    <location>
        <begin position="260"/>
        <end position="366"/>
    </location>
</feature>
<accession>A0A1S9PAT1</accession>
<evidence type="ECO:0000313" key="2">
    <source>
        <dbReference type="EMBL" id="OOQ58082.1"/>
    </source>
</evidence>
<dbReference type="Pfam" id="PF13524">
    <property type="entry name" value="Glyco_trans_1_2"/>
    <property type="match status" value="1"/>
</dbReference>
<dbReference type="AlphaFoldDB" id="A0A1S9PAT1"/>
<gene>
    <name evidence="2" type="ORF">BC343_10515</name>
</gene>
<name>A0A1S9PAT1_9SPHI</name>
<protein>
    <recommendedName>
        <fullName evidence="1">Spore protein YkvP/CgeB glycosyl transferase-like domain-containing protein</fullName>
    </recommendedName>
</protein>
<evidence type="ECO:0000313" key="3">
    <source>
        <dbReference type="Proteomes" id="UP000189739"/>
    </source>
</evidence>
<proteinExistence type="predicted"/>
<dbReference type="Proteomes" id="UP000189739">
    <property type="component" value="Unassembled WGS sequence"/>
</dbReference>